<reference evidence="2" key="1">
    <citation type="submission" date="2023-06" db="EMBL/GenBank/DDBJ databases">
        <title>Reference genome for the Northern bat (Eptesicus nilssonii), a most northern bat species.</title>
        <authorList>
            <person name="Laine V.N."/>
            <person name="Pulliainen A.T."/>
            <person name="Lilley T.M."/>
        </authorList>
    </citation>
    <scope>NUCLEOTIDE SEQUENCE</scope>
    <source>
        <strain evidence="2">BLF_Eptnil</strain>
        <tissue evidence="2">Kidney</tissue>
    </source>
</reference>
<feature type="region of interest" description="Disordered" evidence="1">
    <location>
        <begin position="257"/>
        <end position="298"/>
    </location>
</feature>
<evidence type="ECO:0000313" key="2">
    <source>
        <dbReference type="EMBL" id="KAK1331974.1"/>
    </source>
</evidence>
<dbReference type="EMBL" id="JAULJE010000019">
    <property type="protein sequence ID" value="KAK1331974.1"/>
    <property type="molecule type" value="Genomic_DNA"/>
</dbReference>
<evidence type="ECO:0000313" key="3">
    <source>
        <dbReference type="Proteomes" id="UP001177744"/>
    </source>
</evidence>
<feature type="region of interest" description="Disordered" evidence="1">
    <location>
        <begin position="542"/>
        <end position="584"/>
    </location>
</feature>
<accession>A0AA40HIQ9</accession>
<feature type="non-terminal residue" evidence="2">
    <location>
        <position position="723"/>
    </location>
</feature>
<protein>
    <submittedName>
        <fullName evidence="2">Uncharacterized protein</fullName>
    </submittedName>
</protein>
<sequence>MEFRTTFIRTISGSDRLQGPAALITCGDPAANTIPKPALRGCAIWLGSDLYASDLYAEMVVLIKSQTSCFHRKNLLEEGSAILTLPQMHSNVDGTGREDYSSLVVLEAQAIMAEKQGCKEDSKAAARKELSCSPESQWLPHWLACWRPDHSQLPSPAGLITHNYPPLPDILWQPSYVHMGAAIFDHMKAGAAAMCSFGPTAARLLPGEPRRPPARPPPPPPNLQNARLAAPEACLCRSTAMAQTLSWQRELSVLLAQSPPQTPRVPPPVSPAGPIEEEEQEEVEKEEETEEEKKEKQLIQQRTDANFRMFHSITGLYPLHTRSNLKSCQSKMSPDTCHMFPETCWYWLPYGTQDPGFPLASSRHPGPGLPSQPQLHPDGRKDIWKRSGGAGLGVAGVADWAGRTLSSRHQRQLKLSVCAMAVLRHRRGLWGSELTSHRGPSKAGELGACPLRHQAFQKPLVGRRLLKGLVHQRTGTQLPRDRKQKHQAFQKPPRRWRLLKGLVHQRSKAKAWELGACPFRHQAFQKPSPHWRLPKGLVHQRTDTQLPCDRKQKSGSWVPVRSGTRLPRDRKRKRDYSSHEDRRETVQRWKTLTTPCHTSSQQLCVTAGCPGPNQRGGSQPAASPFPWLALDAISDTEATERHRPYITSAGRSYGNKSLRSSRFKGNGMINWSEAGSRQSDILSTAAEVGKAPATAAAFTSHELGFWLNGWNFITVISSLLGLT</sequence>
<dbReference type="AlphaFoldDB" id="A0AA40HIQ9"/>
<proteinExistence type="predicted"/>
<evidence type="ECO:0000256" key="1">
    <source>
        <dbReference type="SAM" id="MobiDB-lite"/>
    </source>
</evidence>
<name>A0AA40HIQ9_CNENI</name>
<gene>
    <name evidence="2" type="ORF">QTO34_007651</name>
</gene>
<dbReference type="Proteomes" id="UP001177744">
    <property type="component" value="Unassembled WGS sequence"/>
</dbReference>
<organism evidence="2 3">
    <name type="scientific">Cnephaeus nilssonii</name>
    <name type="common">Northern bat</name>
    <name type="synonym">Eptesicus nilssonii</name>
    <dbReference type="NCBI Taxonomy" id="3371016"/>
    <lineage>
        <taxon>Eukaryota</taxon>
        <taxon>Metazoa</taxon>
        <taxon>Chordata</taxon>
        <taxon>Craniata</taxon>
        <taxon>Vertebrata</taxon>
        <taxon>Euteleostomi</taxon>
        <taxon>Mammalia</taxon>
        <taxon>Eutheria</taxon>
        <taxon>Laurasiatheria</taxon>
        <taxon>Chiroptera</taxon>
        <taxon>Yangochiroptera</taxon>
        <taxon>Vespertilionidae</taxon>
        <taxon>Cnephaeus</taxon>
    </lineage>
</organism>
<feature type="compositionally biased region" description="Basic and acidic residues" evidence="1">
    <location>
        <begin position="575"/>
        <end position="584"/>
    </location>
</feature>
<feature type="compositionally biased region" description="Pro residues" evidence="1">
    <location>
        <begin position="260"/>
        <end position="271"/>
    </location>
</feature>
<comment type="caution">
    <text evidence="2">The sequence shown here is derived from an EMBL/GenBank/DDBJ whole genome shotgun (WGS) entry which is preliminary data.</text>
</comment>
<feature type="region of interest" description="Disordered" evidence="1">
    <location>
        <begin position="203"/>
        <end position="224"/>
    </location>
</feature>
<keyword evidence="3" id="KW-1185">Reference proteome</keyword>
<feature type="compositionally biased region" description="Acidic residues" evidence="1">
    <location>
        <begin position="275"/>
        <end position="290"/>
    </location>
</feature>